<name>A0A0A7JTH7_9ADEN</name>
<feature type="transmembrane region" description="Helical" evidence="2">
    <location>
        <begin position="220"/>
        <end position="241"/>
    </location>
</feature>
<accession>A0A0A7JTH7</accession>
<dbReference type="Proteomes" id="UP000118842">
    <property type="component" value="Segment"/>
</dbReference>
<keyword evidence="2" id="KW-0472">Membrane</keyword>
<evidence type="ECO:0000256" key="1">
    <source>
        <dbReference type="SAM" id="MobiDB-lite"/>
    </source>
</evidence>
<dbReference type="RefSeq" id="YP_009112713.1">
    <property type="nucleotide sequence ID" value="NC_025962.1"/>
</dbReference>
<sequence>MYGLGSREHCPFTRRRAPREFRLGMLDTELITGGAIRRRRRTTRRRRRKTTRRPTSREKPKVVYRVIYKPPPVRRSVGTPLQQTPAQPSRSREETWQHIRAAIASAQPPPAPIIIQAPPPPAPVVAHVPPMVLHPPKEEDIYYDAVSTMPSRRPADGEADSDKIAERKLSIDEVLDVLMNIPQRLRKTLLTSLFGVAVGAVLDMLLGSPLGLTSKIIRGLLRLIPGGWMVLSAMDGLGYLLGKGKDVLMLPYDPGFVDMANRIRPNMTERTAEDIARIADQQTGANTFTASLAALTSLLFRLPEN</sequence>
<dbReference type="EMBL" id="KJ675568">
    <property type="protein sequence ID" value="AIZ35762.1"/>
    <property type="molecule type" value="Genomic_DNA"/>
</dbReference>
<dbReference type="GeneID" id="22647568"/>
<evidence type="ECO:0000313" key="3">
    <source>
        <dbReference type="EMBL" id="AIZ35762.1"/>
    </source>
</evidence>
<keyword evidence="2" id="KW-0812">Transmembrane</keyword>
<feature type="region of interest" description="Disordered" evidence="1">
    <location>
        <begin position="32"/>
        <end position="60"/>
    </location>
</feature>
<protein>
    <submittedName>
        <fullName evidence="3">p32K</fullName>
    </submittedName>
</protein>
<dbReference type="OrthoDB" id="23094at10239"/>
<evidence type="ECO:0000313" key="4">
    <source>
        <dbReference type="Proteomes" id="UP000118842"/>
    </source>
</evidence>
<reference evidence="3 4" key="1">
    <citation type="journal article" date="2014" name="PLoS Negl. Trop. Dis.">
        <title>A novel psittacine adenovirus identified during an outbreak of avian chlamydiosis and human psittacosis: zoonosis associated with virus-bacterium coinfection in birds.</title>
        <authorList>
            <person name="To K.K.W."/>
            <person name="Tse H."/>
            <person name="Chan W.M."/>
            <person name="Lau P.I.T."/>
            <person name="Luk G."/>
            <person name="Graydon R."/>
            <person name="Choi G."/>
            <person name="Chan J.F.W."/>
            <person name="Cheng V.C.C."/>
            <person name="Chan K.H."/>
            <person name="Yuen K.Y."/>
        </authorList>
    </citation>
    <scope>NUCLEOTIDE SEQUENCE [LARGE SCALE GENOMIC DNA]</scope>
    <source>
        <strain evidence="3">HKU/Parrot19</strain>
    </source>
</reference>
<keyword evidence="4" id="KW-1185">Reference proteome</keyword>
<keyword evidence="2" id="KW-1133">Transmembrane helix</keyword>
<evidence type="ECO:0000256" key="2">
    <source>
        <dbReference type="SAM" id="Phobius"/>
    </source>
</evidence>
<feature type="transmembrane region" description="Helical" evidence="2">
    <location>
        <begin position="189"/>
        <end position="208"/>
    </location>
</feature>
<dbReference type="KEGG" id="vg:22647568"/>
<feature type="compositionally biased region" description="Basic residues" evidence="1">
    <location>
        <begin position="36"/>
        <end position="54"/>
    </location>
</feature>
<proteinExistence type="predicted"/>
<gene>
    <name evidence="3" type="ORF">PAV19gp01</name>
</gene>
<organism evidence="3 4">
    <name type="scientific">Psittacine adenovirus 3</name>
    <dbReference type="NCBI Taxonomy" id="1580497"/>
    <lineage>
        <taxon>Viruses</taxon>
        <taxon>Varidnaviria</taxon>
        <taxon>Bamfordvirae</taxon>
        <taxon>Preplasmiviricota</taxon>
        <taxon>Polisuviricotina</taxon>
        <taxon>Pharingeaviricetes</taxon>
        <taxon>Rowavirales</taxon>
        <taxon>Adenoviridae</taxon>
        <taxon>Barthadenovirus</taxon>
        <taxon>Barthadenovirus amazonae</taxon>
        <taxon>Psittacine atadenovirus A</taxon>
    </lineage>
</organism>